<dbReference type="InterPro" id="IPR011672">
    <property type="entry name" value="DUF1614"/>
</dbReference>
<dbReference type="Proteomes" id="UP000028839">
    <property type="component" value="Unassembled WGS sequence"/>
</dbReference>
<dbReference type="HOGENOM" id="CLU_1979190_0_0_6"/>
<name>A0A0E2ZR39_9GAMM</name>
<dbReference type="Pfam" id="PF07758">
    <property type="entry name" value="DUF1614"/>
    <property type="match status" value="1"/>
</dbReference>
<organism evidence="1 2">
    <name type="scientific">Nitrosococcus oceani C-27</name>
    <dbReference type="NCBI Taxonomy" id="314279"/>
    <lineage>
        <taxon>Bacteria</taxon>
        <taxon>Pseudomonadati</taxon>
        <taxon>Pseudomonadota</taxon>
        <taxon>Gammaproteobacteria</taxon>
        <taxon>Chromatiales</taxon>
        <taxon>Chromatiaceae</taxon>
        <taxon>Nitrosococcus</taxon>
    </lineage>
</organism>
<dbReference type="AlphaFoldDB" id="A0A0E2ZR39"/>
<sequence length="126" mass="13733">MAPHFNIFSPQRTDLTVQALIIDSPKLHLLWHSGNALLSSSSFTGLSSHWNAYFYRPLMRRACAQAITPERRAPLAYIAGTLEVLLGADILRLKDIRRIGTPITSIGGAGTFDGIFITSIIAALLA</sequence>
<dbReference type="EMBL" id="JPGN01000009">
    <property type="protein sequence ID" value="KFI20782.1"/>
    <property type="molecule type" value="Genomic_DNA"/>
</dbReference>
<accession>A0A0E2ZR39</accession>
<reference evidence="1 2" key="1">
    <citation type="submission" date="2014-07" db="EMBL/GenBank/DDBJ databases">
        <title>Comparative analysis of Nitrosococcus oceani genome inventories of strains from Pacific and Atlantic gyres.</title>
        <authorList>
            <person name="Lim C.K."/>
            <person name="Wang L."/>
            <person name="Sayavedra-Soto L.A."/>
            <person name="Klotz M.G."/>
        </authorList>
    </citation>
    <scope>NUCLEOTIDE SEQUENCE [LARGE SCALE GENOMIC DNA]</scope>
    <source>
        <strain evidence="1 2">C-27</strain>
    </source>
</reference>
<comment type="caution">
    <text evidence="1">The sequence shown here is derived from an EMBL/GenBank/DDBJ whole genome shotgun (WGS) entry which is preliminary data.</text>
</comment>
<gene>
    <name evidence="1" type="ORF">IB75_01540</name>
</gene>
<proteinExistence type="predicted"/>
<evidence type="ECO:0000313" key="1">
    <source>
        <dbReference type="EMBL" id="KFI20782.1"/>
    </source>
</evidence>
<evidence type="ECO:0008006" key="3">
    <source>
        <dbReference type="Google" id="ProtNLM"/>
    </source>
</evidence>
<evidence type="ECO:0000313" key="2">
    <source>
        <dbReference type="Proteomes" id="UP000028839"/>
    </source>
</evidence>
<protein>
    <recommendedName>
        <fullName evidence="3">DUF1614 domain-containing protein</fullName>
    </recommendedName>
</protein>